<dbReference type="STRING" id="303698.A0A1V6SPF9"/>
<dbReference type="Gene3D" id="3.40.50.1580">
    <property type="entry name" value="Nucleoside phosphorylase domain"/>
    <property type="match status" value="1"/>
</dbReference>
<dbReference type="SUPFAM" id="SSF52540">
    <property type="entry name" value="P-loop containing nucleoside triphosphate hydrolases"/>
    <property type="match status" value="1"/>
</dbReference>
<dbReference type="GO" id="GO:0009116">
    <property type="term" value="P:nucleoside metabolic process"/>
    <property type="evidence" value="ECO:0007669"/>
    <property type="project" value="InterPro"/>
</dbReference>
<name>A0A1V6SPF9_9EURO</name>
<dbReference type="PANTHER" id="PTHR46082">
    <property type="entry name" value="ATP/GTP-BINDING PROTEIN-RELATED"/>
    <property type="match status" value="1"/>
</dbReference>
<reference evidence="4" key="1">
    <citation type="journal article" date="2017" name="Nat. Microbiol.">
        <title>Global analysis of biosynthetic gene clusters reveals vast potential of secondary metabolite production in Penicillium species.</title>
        <authorList>
            <person name="Nielsen J.C."/>
            <person name="Grijseels S."/>
            <person name="Prigent S."/>
            <person name="Ji B."/>
            <person name="Dainat J."/>
            <person name="Nielsen K.F."/>
            <person name="Frisvad J.C."/>
            <person name="Workman M."/>
            <person name="Nielsen J."/>
        </authorList>
    </citation>
    <scope>NUCLEOTIDE SEQUENCE [LARGE SCALE GENOMIC DNA]</scope>
    <source>
        <strain evidence="4">IBT 24891</strain>
    </source>
</reference>
<comment type="caution">
    <text evidence="3">The sequence shown here is derived from an EMBL/GenBank/DDBJ whole genome shotgun (WGS) entry which is preliminary data.</text>
</comment>
<feature type="transmembrane region" description="Helical" evidence="1">
    <location>
        <begin position="929"/>
        <end position="948"/>
    </location>
</feature>
<protein>
    <recommendedName>
        <fullName evidence="2">Nucleoside phosphorylase domain-containing protein</fullName>
    </recommendedName>
</protein>
<dbReference type="PANTHER" id="PTHR46082:SF11">
    <property type="entry name" value="AAA+ ATPASE DOMAIN-CONTAINING PROTEIN-RELATED"/>
    <property type="match status" value="1"/>
</dbReference>
<dbReference type="Gene3D" id="3.40.50.300">
    <property type="entry name" value="P-loop containing nucleotide triphosphate hydrolases"/>
    <property type="match status" value="1"/>
</dbReference>
<proteinExistence type="predicted"/>
<feature type="domain" description="Nucleoside phosphorylase" evidence="2">
    <location>
        <begin position="20"/>
        <end position="314"/>
    </location>
</feature>
<dbReference type="AlphaFoldDB" id="A0A1V6SPF9"/>
<feature type="transmembrane region" description="Helical" evidence="1">
    <location>
        <begin position="954"/>
        <end position="971"/>
    </location>
</feature>
<evidence type="ECO:0000256" key="1">
    <source>
        <dbReference type="SAM" id="Phobius"/>
    </source>
</evidence>
<dbReference type="GO" id="GO:0003824">
    <property type="term" value="F:catalytic activity"/>
    <property type="evidence" value="ECO:0007669"/>
    <property type="project" value="InterPro"/>
</dbReference>
<keyword evidence="1" id="KW-1133">Transmembrane helix</keyword>
<dbReference type="Proteomes" id="UP000191285">
    <property type="component" value="Unassembled WGS sequence"/>
</dbReference>
<keyword evidence="4" id="KW-1185">Reference proteome</keyword>
<evidence type="ECO:0000259" key="2">
    <source>
        <dbReference type="Pfam" id="PF01048"/>
    </source>
</evidence>
<sequence length="1092" mass="122339">MVNESHCLRTTMMSPDDYTVGWICALPLEMAAARRVFDATHPPLRTPRYDQNCYQLGEIAGHNVVIASLPAGTYGTTPAAVVATQMCVTFPAIRIGLMVGIGGGVPSLGTDIRLGDVVVSQPQGQFSGVVQYDVGKTNESGDFERTGTLNMPPAELLTALAKVQAIRMVEGSARFQSFISKAVATETQSSTDSFHRPAEGHDHLYDASYPHENSASDRANCDECDSTRIVARRPRTSKEPRIHYGTIASGNQVMKNAQVRDQLASQLGILCFEMEAAGLMNHFSCLVVRGICDYADSHKNKEWQRYAALAAAAFAKELLCEVPVHACNDGSTFSNGSFTEDEFDVRFRSIDMPPVRHFCGREAEMAQIKQVFQPGSAKQTVILHGISGIGKTQIALAYIMQNLHNYSAIFWLDASDEYRLACSFLEMADRITKDHDSLSALQKIVYSRNATAAVPAIKRWLSLPDNDKWLLVYDCYEVDGIADADDQSDACGLTRFFPDVEQGHIIITTTSPGVKLGTEVPVKKLRNTEQSLEILSRTSERPDLGKEPHAHDLIKELDGFPQALSSVGAYLKNSNISCREYLEIYQAQWSEQAPENPPPTFPVHVAWEIAMKEINRKNPNAAYLANYWSFFSNQDIWAALLKHGGSIPFADIGRNLPTFVGCMRILCEYGLAELGPDTTSGITPGVPGHCMHKCVHQWLYSVNSRRPLFHEQADEVLNCVALYACRNRGSLLDCRRVLPHADRCLQLIEWNVMGQKMAQKSTYGRLYSWLAEYYLAASRWVTGKSGLSSAGDNSVPSQGSRLLMRYGFSRIHRYIAESHSSDLDYLGVPYSEKRHLCKVEELCLRTLQMSPASPLHDDQGRQTRLNAYVNLMIVYDRKGHLLKSLKYEYKLLSLQCRASVQKWYQNTPFLLSSFLLFGRNFILLKWWYFYWVMLVISILHDCAIAIATGFTTQAFSAVLILGIWISWFATIRRFTARWITLVLWAGLTITSGTTDGWPSSLRINLCLQLFYLVPILIQVIERHIIAKLPAAFLPVLVRQYEMDDLLQMAAESLKVILHRDEARHFQEALEKSLEDLGALFGSMLTLGRVILF</sequence>
<dbReference type="InterPro" id="IPR053137">
    <property type="entry name" value="NLR-like"/>
</dbReference>
<accession>A0A1V6SPF9</accession>
<dbReference type="InterPro" id="IPR027417">
    <property type="entry name" value="P-loop_NTPase"/>
</dbReference>
<dbReference type="InterPro" id="IPR000845">
    <property type="entry name" value="Nucleoside_phosphorylase_d"/>
</dbReference>
<dbReference type="GO" id="GO:0043531">
    <property type="term" value="F:ADP binding"/>
    <property type="evidence" value="ECO:0007669"/>
    <property type="project" value="InterPro"/>
</dbReference>
<dbReference type="Pfam" id="PF01048">
    <property type="entry name" value="PNP_UDP_1"/>
    <property type="match status" value="1"/>
</dbReference>
<gene>
    <name evidence="3" type="ORF">PENSTE_c026G02638</name>
</gene>
<dbReference type="InterPro" id="IPR035994">
    <property type="entry name" value="Nucleoside_phosphorylase_sf"/>
</dbReference>
<keyword evidence="1" id="KW-0472">Membrane</keyword>
<dbReference type="SUPFAM" id="SSF53167">
    <property type="entry name" value="Purine and uridine phosphorylases"/>
    <property type="match status" value="1"/>
</dbReference>
<evidence type="ECO:0000313" key="4">
    <source>
        <dbReference type="Proteomes" id="UP000191285"/>
    </source>
</evidence>
<evidence type="ECO:0000313" key="3">
    <source>
        <dbReference type="EMBL" id="OQE15942.1"/>
    </source>
</evidence>
<dbReference type="EMBL" id="MLKD01000026">
    <property type="protein sequence ID" value="OQE15942.1"/>
    <property type="molecule type" value="Genomic_DNA"/>
</dbReference>
<dbReference type="OrthoDB" id="1577640at2759"/>
<keyword evidence="1" id="KW-0812">Transmembrane</keyword>
<organism evidence="3 4">
    <name type="scientific">Penicillium steckii</name>
    <dbReference type="NCBI Taxonomy" id="303698"/>
    <lineage>
        <taxon>Eukaryota</taxon>
        <taxon>Fungi</taxon>
        <taxon>Dikarya</taxon>
        <taxon>Ascomycota</taxon>
        <taxon>Pezizomycotina</taxon>
        <taxon>Eurotiomycetes</taxon>
        <taxon>Eurotiomycetidae</taxon>
        <taxon>Eurotiales</taxon>
        <taxon>Aspergillaceae</taxon>
        <taxon>Penicillium</taxon>
    </lineage>
</organism>